<dbReference type="PRINTS" id="PR00326">
    <property type="entry name" value="GTP1OBG"/>
</dbReference>
<dbReference type="InterPro" id="IPR030389">
    <property type="entry name" value="G_FEOB_dom"/>
</dbReference>
<dbReference type="SUPFAM" id="SSF52540">
    <property type="entry name" value="P-loop containing nucleoside triphosphate hydrolases"/>
    <property type="match status" value="1"/>
</dbReference>
<keyword evidence="3" id="KW-1133">Transmembrane helix</keyword>
<dbReference type="Pfam" id="PF07664">
    <property type="entry name" value="FeoB_C"/>
    <property type="match status" value="1"/>
</dbReference>
<feature type="transmembrane region" description="Helical" evidence="3">
    <location>
        <begin position="296"/>
        <end position="315"/>
    </location>
</feature>
<feature type="domain" description="FeoB-type G" evidence="4">
    <location>
        <begin position="16"/>
        <end position="177"/>
    </location>
</feature>
<name>E6TW88_EVAC2</name>
<dbReference type="InterPro" id="IPR005225">
    <property type="entry name" value="Small_GTP-bd"/>
</dbReference>
<dbReference type="Pfam" id="PF07670">
    <property type="entry name" value="Gate"/>
    <property type="match status" value="2"/>
</dbReference>
<accession>E6TW88</accession>
<gene>
    <name evidence="5" type="ordered locus">Bcell_2790</name>
</gene>
<dbReference type="InterPro" id="IPR027417">
    <property type="entry name" value="P-loop_NTPase"/>
</dbReference>
<evidence type="ECO:0000256" key="1">
    <source>
        <dbReference type="ARBA" id="ARBA00022741"/>
    </source>
</evidence>
<evidence type="ECO:0000313" key="5">
    <source>
        <dbReference type="EMBL" id="ADU31044.1"/>
    </source>
</evidence>
<dbReference type="EMBL" id="CP002394">
    <property type="protein sequence ID" value="ADU31044.1"/>
    <property type="molecule type" value="Genomic_DNA"/>
</dbReference>
<protein>
    <submittedName>
        <fullName evidence="5">Small GTP-binding protein</fullName>
    </submittedName>
</protein>
<dbReference type="PROSITE" id="PS51711">
    <property type="entry name" value="G_FEOB"/>
    <property type="match status" value="1"/>
</dbReference>
<dbReference type="InterPro" id="IPR011640">
    <property type="entry name" value="Fe2_transport_prot_B_C"/>
</dbReference>
<feature type="transmembrane region" description="Helical" evidence="3">
    <location>
        <begin position="455"/>
        <end position="474"/>
    </location>
</feature>
<dbReference type="eggNOG" id="COG0370">
    <property type="taxonomic scope" value="Bacteria"/>
</dbReference>
<evidence type="ECO:0000259" key="4">
    <source>
        <dbReference type="PROSITE" id="PS51711"/>
    </source>
</evidence>
<dbReference type="GO" id="GO:0005886">
    <property type="term" value="C:plasma membrane"/>
    <property type="evidence" value="ECO:0007669"/>
    <property type="project" value="TreeGrafter"/>
</dbReference>
<dbReference type="PANTHER" id="PTHR43185:SF1">
    <property type="entry name" value="FE(2+) TRANSPORTER FEOB"/>
    <property type="match status" value="1"/>
</dbReference>
<feature type="transmembrane region" description="Helical" evidence="3">
    <location>
        <begin position="369"/>
        <end position="392"/>
    </location>
</feature>
<feature type="transmembrane region" description="Helical" evidence="3">
    <location>
        <begin position="398"/>
        <end position="418"/>
    </location>
</feature>
<dbReference type="InterPro" id="IPR011642">
    <property type="entry name" value="Gate_dom"/>
</dbReference>
<feature type="transmembrane region" description="Helical" evidence="3">
    <location>
        <begin position="556"/>
        <end position="575"/>
    </location>
</feature>
<feature type="transmembrane region" description="Helical" evidence="3">
    <location>
        <begin position="525"/>
        <end position="549"/>
    </location>
</feature>
<evidence type="ECO:0000256" key="3">
    <source>
        <dbReference type="SAM" id="Phobius"/>
    </source>
</evidence>
<dbReference type="InterPro" id="IPR006073">
    <property type="entry name" value="GTP-bd"/>
</dbReference>
<organism evidence="5 6">
    <name type="scientific">Evansella cellulosilytica (strain ATCC 21833 / DSM 2522 / FERM P-1141 / JCM 9156 / N-4)</name>
    <name type="common">Bacillus cellulosilyticus</name>
    <dbReference type="NCBI Taxonomy" id="649639"/>
    <lineage>
        <taxon>Bacteria</taxon>
        <taxon>Bacillati</taxon>
        <taxon>Bacillota</taxon>
        <taxon>Bacilli</taxon>
        <taxon>Bacillales</taxon>
        <taxon>Bacillaceae</taxon>
        <taxon>Evansella</taxon>
    </lineage>
</organism>
<dbReference type="InterPro" id="IPR050860">
    <property type="entry name" value="FeoB_GTPase"/>
</dbReference>
<dbReference type="Gene3D" id="3.40.50.300">
    <property type="entry name" value="P-loop containing nucleotide triphosphate hydrolases"/>
    <property type="match status" value="1"/>
</dbReference>
<feature type="transmembrane region" description="Helical" evidence="3">
    <location>
        <begin position="335"/>
        <end position="357"/>
    </location>
</feature>
<evidence type="ECO:0000256" key="2">
    <source>
        <dbReference type="ARBA" id="ARBA00023134"/>
    </source>
</evidence>
<dbReference type="NCBIfam" id="TIGR00231">
    <property type="entry name" value="small_GTP"/>
    <property type="match status" value="1"/>
</dbReference>
<dbReference type="PANTHER" id="PTHR43185">
    <property type="entry name" value="FERROUS IRON TRANSPORT PROTEIN B"/>
    <property type="match status" value="1"/>
</dbReference>
<dbReference type="KEGG" id="bco:Bcell_2790"/>
<dbReference type="HOGENOM" id="CLU_013350_6_0_9"/>
<proteinExistence type="predicted"/>
<keyword evidence="6" id="KW-1185">Reference proteome</keyword>
<keyword evidence="3" id="KW-0812">Transmembrane</keyword>
<dbReference type="RefSeq" id="WP_013489376.1">
    <property type="nucleotide sequence ID" value="NC_014829.1"/>
</dbReference>
<dbReference type="GO" id="GO:0015093">
    <property type="term" value="F:ferrous iron transmembrane transporter activity"/>
    <property type="evidence" value="ECO:0007669"/>
    <property type="project" value="InterPro"/>
</dbReference>
<sequence>MECCHEESSQHICRDEKTILLMGNPNVGKSVIFSKLTGRQVLTANYAGTTVSFTKGDLIETKEKVSLIDVPGTYSLNATSEAENVAIQLLNEHVDAIICVLDATNLERNLLLSLDLLKKETPIIFALNLMDVAERQGITIDVQLLEEKLGARVIPTVAVRNIGLYKLIAACKAEISNPTYEGYRFIVTEDSHQQIAQDITMKVEKIENRKPTMLEKLGDWTMVPFPGIPIALLVLILSLAIVVGGGKALRATIFLPFLNEIYIPIMEWIVQRFVSEGIIYSLLVGEFGVLIKAFEWPIALILPYVFLFYIILSTLEDSGYLPRLGVLMDGLLRKIGVQGGTIIPFIMGYGCAVPAIISTRAATTKKERLVVATLVTLAIPCTAQTGAFIALLGDHSMILLLLVFFVSFFVIIVGGFILNKCIKGQVDPLLIEVPNILIPNGKSLFRKISLRTKHFMMEAEIPMIIGIVIAAVVIETGLLNATGEYVKPIVVDWLGLPEEASIALVLGIIRRELGVLPLLELDLTLLQMFVGSVVALLYLPCLSVFAVLMKEFKTKVAILVTLSTIFFAFIIGGLINQAAKMFASLL</sequence>
<evidence type="ECO:0000313" key="6">
    <source>
        <dbReference type="Proteomes" id="UP000001401"/>
    </source>
</evidence>
<dbReference type="STRING" id="649639.Bcell_2790"/>
<dbReference type="AlphaFoldDB" id="E6TW88"/>
<dbReference type="Proteomes" id="UP000001401">
    <property type="component" value="Chromosome"/>
</dbReference>
<keyword evidence="3" id="KW-0472">Membrane</keyword>
<feature type="transmembrane region" description="Helical" evidence="3">
    <location>
        <begin position="220"/>
        <end position="241"/>
    </location>
</feature>
<reference evidence="5" key="1">
    <citation type="submission" date="2010-12" db="EMBL/GenBank/DDBJ databases">
        <title>Complete sequence of Bacillus cellulosilyticus DSM 2522.</title>
        <authorList>
            <consortium name="US DOE Joint Genome Institute"/>
            <person name="Lucas S."/>
            <person name="Copeland A."/>
            <person name="Lapidus A."/>
            <person name="Cheng J.-F."/>
            <person name="Bruce D."/>
            <person name="Goodwin L."/>
            <person name="Pitluck S."/>
            <person name="Chertkov O."/>
            <person name="Detter J.C."/>
            <person name="Han C."/>
            <person name="Tapia R."/>
            <person name="Land M."/>
            <person name="Hauser L."/>
            <person name="Jeffries C."/>
            <person name="Kyrpides N."/>
            <person name="Ivanova N."/>
            <person name="Mikhailova N."/>
            <person name="Brumm P."/>
            <person name="Mead D."/>
            <person name="Woyke T."/>
        </authorList>
    </citation>
    <scope>NUCLEOTIDE SEQUENCE [LARGE SCALE GENOMIC DNA]</scope>
    <source>
        <strain evidence="5">DSM 2522</strain>
    </source>
</reference>
<dbReference type="GO" id="GO:0005525">
    <property type="term" value="F:GTP binding"/>
    <property type="evidence" value="ECO:0007669"/>
    <property type="project" value="UniProtKB-KW"/>
</dbReference>
<keyword evidence="2" id="KW-0342">GTP-binding</keyword>
<keyword evidence="1" id="KW-0547">Nucleotide-binding</keyword>
<dbReference type="Pfam" id="PF02421">
    <property type="entry name" value="FeoB_N"/>
    <property type="match status" value="1"/>
</dbReference>